<proteinExistence type="predicted"/>
<dbReference type="RefSeq" id="WP_254419562.1">
    <property type="nucleotide sequence ID" value="NZ_BAAAJB010000017.1"/>
</dbReference>
<keyword evidence="4" id="KW-1185">Reference proteome</keyword>
<feature type="region of interest" description="Disordered" evidence="1">
    <location>
        <begin position="73"/>
        <end position="110"/>
    </location>
</feature>
<organism evidence="3 4">
    <name type="scientific">Nocardiopsis exhalans</name>
    <dbReference type="NCBI Taxonomy" id="163604"/>
    <lineage>
        <taxon>Bacteria</taxon>
        <taxon>Bacillati</taxon>
        <taxon>Actinomycetota</taxon>
        <taxon>Actinomycetes</taxon>
        <taxon>Streptosporangiales</taxon>
        <taxon>Nocardiopsidaceae</taxon>
        <taxon>Nocardiopsis</taxon>
    </lineage>
</organism>
<evidence type="ECO:0000313" key="4">
    <source>
        <dbReference type="Proteomes" id="UP001055940"/>
    </source>
</evidence>
<dbReference type="EMBL" id="CP099837">
    <property type="protein sequence ID" value="USY20497.1"/>
    <property type="molecule type" value="Genomic_DNA"/>
</dbReference>
<evidence type="ECO:0000313" key="3">
    <source>
        <dbReference type="EMBL" id="USY20497.1"/>
    </source>
</evidence>
<keyword evidence="2" id="KW-1133">Transmembrane helix</keyword>
<feature type="compositionally biased region" description="Basic and acidic residues" evidence="1">
    <location>
        <begin position="73"/>
        <end position="89"/>
    </location>
</feature>
<evidence type="ECO:0000256" key="1">
    <source>
        <dbReference type="SAM" id="MobiDB-lite"/>
    </source>
</evidence>
<dbReference type="Proteomes" id="UP001055940">
    <property type="component" value="Chromosome"/>
</dbReference>
<feature type="compositionally biased region" description="Pro residues" evidence="1">
    <location>
        <begin position="93"/>
        <end position="102"/>
    </location>
</feature>
<reference evidence="3" key="1">
    <citation type="submission" date="2022-06" db="EMBL/GenBank/DDBJ databases">
        <authorList>
            <person name="Ping M."/>
        </authorList>
    </citation>
    <scope>NUCLEOTIDE SEQUENCE</scope>
    <source>
        <strain evidence="3">JCM11759T</strain>
    </source>
</reference>
<evidence type="ECO:0000256" key="2">
    <source>
        <dbReference type="SAM" id="Phobius"/>
    </source>
</evidence>
<feature type="transmembrane region" description="Helical" evidence="2">
    <location>
        <begin position="119"/>
        <end position="143"/>
    </location>
</feature>
<protein>
    <submittedName>
        <fullName evidence="3">Uncharacterized protein</fullName>
    </submittedName>
</protein>
<keyword evidence="2" id="KW-0812">Transmembrane</keyword>
<accession>A0ABY5D926</accession>
<gene>
    <name evidence="3" type="ORF">NE857_02225</name>
</gene>
<keyword evidence="2" id="KW-0472">Membrane</keyword>
<name>A0ABY5D926_9ACTN</name>
<sequence length="144" mass="16269">MTAVDTRVRSVLAAPHGARFTRTPAPTPRRFATAPETFAEREQRLIRQMSGNPRVAHRIRNGAVPEWMAVDKDRREHAERKAKQAKRWETAPAPDPGDPFPPRKPRGRHRAPHWWRSEWAASTLTFGMALAAGMVVSHITALLL</sequence>